<dbReference type="STRING" id="1331007.AALB_0836"/>
<dbReference type="InterPro" id="IPR025293">
    <property type="entry name" value="YfiR/HmsC-like"/>
</dbReference>
<organism evidence="2 3">
    <name type="scientific">Agarivorans albus MKT 106</name>
    <dbReference type="NCBI Taxonomy" id="1331007"/>
    <lineage>
        <taxon>Bacteria</taxon>
        <taxon>Pseudomonadati</taxon>
        <taxon>Pseudomonadota</taxon>
        <taxon>Gammaproteobacteria</taxon>
        <taxon>Alteromonadales</taxon>
        <taxon>Alteromonadaceae</taxon>
        <taxon>Agarivorans</taxon>
    </lineage>
</organism>
<dbReference type="EMBL" id="BARX01000004">
    <property type="protein sequence ID" value="GAD00756.1"/>
    <property type="molecule type" value="Genomic_DNA"/>
</dbReference>
<dbReference type="Proteomes" id="UP000014461">
    <property type="component" value="Unassembled WGS sequence"/>
</dbReference>
<keyword evidence="2" id="KW-0472">Membrane</keyword>
<dbReference type="RefSeq" id="WP_016400524.1">
    <property type="nucleotide sequence ID" value="NZ_BARX01000004.1"/>
</dbReference>
<accession>R9PRL9</accession>
<dbReference type="AlphaFoldDB" id="R9PRL9"/>
<evidence type="ECO:0000313" key="3">
    <source>
        <dbReference type="Proteomes" id="UP000014461"/>
    </source>
</evidence>
<comment type="caution">
    <text evidence="2">The sequence shown here is derived from an EMBL/GenBank/DDBJ whole genome shotgun (WGS) entry which is preliminary data.</text>
</comment>
<keyword evidence="3" id="KW-1185">Reference proteome</keyword>
<sequence length="178" mass="20101">MLAIGRFVKLVITLAILGLASEVSAADKEAALKAGFMFNFARYSEWQGLAKPLGYFKLCSPDIEFVDTASWVLHKQRIHELEIRVSLVELDSLSINQCNLLFVPAAYRKTWLTVDRALLPHTMLVGETPDFIHQGGHIRFFLLAGKIRFEVAPEELKKADITMSSKVLRLSRVVKEEQ</sequence>
<proteinExistence type="predicted"/>
<keyword evidence="2" id="KW-0812">Transmembrane</keyword>
<evidence type="ECO:0000256" key="1">
    <source>
        <dbReference type="SAM" id="SignalP"/>
    </source>
</evidence>
<name>R9PRL9_AGAAL</name>
<evidence type="ECO:0000313" key="2">
    <source>
        <dbReference type="EMBL" id="GAD00756.1"/>
    </source>
</evidence>
<protein>
    <submittedName>
        <fullName evidence="2">Putative transmembrane protein</fullName>
    </submittedName>
</protein>
<keyword evidence="1" id="KW-0732">Signal</keyword>
<reference evidence="2" key="1">
    <citation type="journal article" date="2013" name="Genome Announc.">
        <title>Draft Genome Sequence of Agarivorans albus Strain MKT 106T, an Agarolytic Marine Bacterium.</title>
        <authorList>
            <person name="Yasuike M."/>
            <person name="Nakamura Y."/>
            <person name="Kai W."/>
            <person name="Fujiwara A."/>
            <person name="Fukui Y."/>
            <person name="Satomi M."/>
            <person name="Sano M."/>
        </authorList>
    </citation>
    <scope>NUCLEOTIDE SEQUENCE [LARGE SCALE GENOMIC DNA]</scope>
</reference>
<feature type="chain" id="PRO_5004478469" evidence="1">
    <location>
        <begin position="26"/>
        <end position="178"/>
    </location>
</feature>
<dbReference type="Pfam" id="PF13689">
    <property type="entry name" value="DUF4154"/>
    <property type="match status" value="1"/>
</dbReference>
<gene>
    <name evidence="2" type="ORF">AALB_0836</name>
</gene>
<feature type="signal peptide" evidence="1">
    <location>
        <begin position="1"/>
        <end position="25"/>
    </location>
</feature>
<dbReference type="OrthoDB" id="277577at2"/>